<organism evidence="7 8">
    <name type="scientific">Oleoguttula mirabilis</name>
    <dbReference type="NCBI Taxonomy" id="1507867"/>
    <lineage>
        <taxon>Eukaryota</taxon>
        <taxon>Fungi</taxon>
        <taxon>Dikarya</taxon>
        <taxon>Ascomycota</taxon>
        <taxon>Pezizomycotina</taxon>
        <taxon>Dothideomycetes</taxon>
        <taxon>Dothideomycetidae</taxon>
        <taxon>Mycosphaerellales</taxon>
        <taxon>Teratosphaeriaceae</taxon>
        <taxon>Oleoguttula</taxon>
    </lineage>
</organism>
<dbReference type="PANTHER" id="PTHR13037">
    <property type="entry name" value="FORMIN"/>
    <property type="match status" value="1"/>
</dbReference>
<keyword evidence="8" id="KW-1185">Reference proteome</keyword>
<feature type="compositionally biased region" description="Gly residues" evidence="5">
    <location>
        <begin position="567"/>
        <end position="579"/>
    </location>
</feature>
<evidence type="ECO:0000313" key="8">
    <source>
        <dbReference type="Proteomes" id="UP001324427"/>
    </source>
</evidence>
<feature type="region of interest" description="Disordered" evidence="5">
    <location>
        <begin position="1382"/>
        <end position="1435"/>
    </location>
</feature>
<dbReference type="SUPFAM" id="SSF117289">
    <property type="entry name" value="Nucleoporin domain"/>
    <property type="match status" value="1"/>
</dbReference>
<feature type="compositionally biased region" description="Polar residues" evidence="5">
    <location>
        <begin position="1416"/>
        <end position="1427"/>
    </location>
</feature>
<feature type="domain" description="Nucleoporin Nup159/Nup146 N-terminal" evidence="6">
    <location>
        <begin position="37"/>
        <end position="446"/>
    </location>
</feature>
<feature type="compositionally biased region" description="Basic and acidic residues" evidence="5">
    <location>
        <begin position="753"/>
        <end position="764"/>
    </location>
</feature>
<keyword evidence="4" id="KW-0539">Nucleus</keyword>
<evidence type="ECO:0000256" key="3">
    <source>
        <dbReference type="ARBA" id="ARBA00022581"/>
    </source>
</evidence>
<feature type="compositionally biased region" description="Polar residues" evidence="5">
    <location>
        <begin position="1242"/>
        <end position="1260"/>
    </location>
</feature>
<feature type="compositionally biased region" description="Basic and acidic residues" evidence="5">
    <location>
        <begin position="855"/>
        <end position="868"/>
    </location>
</feature>
<dbReference type="Pfam" id="PF16755">
    <property type="entry name" value="Beta-prop_NUP159_NUP214"/>
    <property type="match status" value="1"/>
</dbReference>
<feature type="compositionally biased region" description="Basic and acidic residues" evidence="5">
    <location>
        <begin position="1230"/>
        <end position="1241"/>
    </location>
</feature>
<feature type="region of interest" description="Disordered" evidence="5">
    <location>
        <begin position="540"/>
        <end position="1092"/>
    </location>
</feature>
<feature type="compositionally biased region" description="Basic and acidic residues" evidence="5">
    <location>
        <begin position="781"/>
        <end position="802"/>
    </location>
</feature>
<protein>
    <recommendedName>
        <fullName evidence="6">Nucleoporin Nup159/Nup146 N-terminal domain-containing protein</fullName>
    </recommendedName>
</protein>
<dbReference type="GO" id="GO:0005634">
    <property type="term" value="C:nucleus"/>
    <property type="evidence" value="ECO:0007669"/>
    <property type="project" value="UniProtKB-SubCell"/>
</dbReference>
<feature type="compositionally biased region" description="Basic and acidic residues" evidence="5">
    <location>
        <begin position="710"/>
        <end position="728"/>
    </location>
</feature>
<evidence type="ECO:0000256" key="1">
    <source>
        <dbReference type="ARBA" id="ARBA00004123"/>
    </source>
</evidence>
<evidence type="ECO:0000256" key="5">
    <source>
        <dbReference type="SAM" id="MobiDB-lite"/>
    </source>
</evidence>
<feature type="compositionally biased region" description="Low complexity" evidence="5">
    <location>
        <begin position="671"/>
        <end position="683"/>
    </location>
</feature>
<dbReference type="EMBL" id="JAVFHQ010000042">
    <property type="protein sequence ID" value="KAK4542416.1"/>
    <property type="molecule type" value="Genomic_DNA"/>
</dbReference>
<dbReference type="PANTHER" id="PTHR13037:SF24">
    <property type="entry name" value="POLYCOMB PROTEIN PCL-RELATED"/>
    <property type="match status" value="1"/>
</dbReference>
<feature type="region of interest" description="Disordered" evidence="5">
    <location>
        <begin position="477"/>
        <end position="520"/>
    </location>
</feature>
<feature type="compositionally biased region" description="Acidic residues" evidence="5">
    <location>
        <begin position="920"/>
        <end position="968"/>
    </location>
</feature>
<feature type="compositionally biased region" description="Low complexity" evidence="5">
    <location>
        <begin position="540"/>
        <end position="553"/>
    </location>
</feature>
<dbReference type="Proteomes" id="UP001324427">
    <property type="component" value="Unassembled WGS sequence"/>
</dbReference>
<dbReference type="InterPro" id="IPR015943">
    <property type="entry name" value="WD40/YVTN_repeat-like_dom_sf"/>
</dbReference>
<accession>A0AAV9JBN1</accession>
<keyword evidence="2" id="KW-0813">Transport</keyword>
<gene>
    <name evidence="7" type="ORF">LTR36_006873</name>
</gene>
<feature type="compositionally biased region" description="Polar residues" evidence="5">
    <location>
        <begin position="629"/>
        <end position="645"/>
    </location>
</feature>
<evidence type="ECO:0000256" key="2">
    <source>
        <dbReference type="ARBA" id="ARBA00022448"/>
    </source>
</evidence>
<feature type="compositionally biased region" description="Pro residues" evidence="5">
    <location>
        <begin position="815"/>
        <end position="824"/>
    </location>
</feature>
<comment type="caution">
    <text evidence="7">The sequence shown here is derived from an EMBL/GenBank/DDBJ whole genome shotgun (WGS) entry which is preliminary data.</text>
</comment>
<dbReference type="Gene3D" id="2.130.10.10">
    <property type="entry name" value="YVTN repeat-like/Quinoprotein amine dehydrogenase"/>
    <property type="match status" value="1"/>
</dbReference>
<name>A0AAV9JBN1_9PEZI</name>
<reference evidence="7 8" key="1">
    <citation type="submission" date="2021-11" db="EMBL/GenBank/DDBJ databases">
        <title>Black yeast isolated from Biological Soil Crust.</title>
        <authorList>
            <person name="Kurbessoian T."/>
        </authorList>
    </citation>
    <scope>NUCLEOTIDE SEQUENCE [LARGE SCALE GENOMIC DNA]</scope>
    <source>
        <strain evidence="7 8">CCFEE 5522</strain>
    </source>
</reference>
<feature type="region of interest" description="Disordered" evidence="5">
    <location>
        <begin position="1230"/>
        <end position="1262"/>
    </location>
</feature>
<sequence>MSLDLEDVTTEQLGFQSVSGEDKLRLLPSPWPTESQPPASASLLSIASGKGLVAAAGPDTLVLAETHKLRQTLKEGEAGSGGVKSFAPAATLQIPRVSQVAFSSDESCLVIVAEQGGGLQVYDVNALTSGKTEPAFQINTDGASVRQLLPNPNPSDSTSHLFGVVLQTGELLLADLKTRELAKSYNGSPIFHESIVCACWSRLGKQIVAGREDGTAVQIDQQGNIKAQIPRPPQLAESVDGRAQAQPLMSIYWIDTNDFLLVHTPVNPTRPPTPEPRYDSSGNPDYPPEPPTDSSVFHLAQRPGPKSNDWTFHKIADPTPAFIQRGRIPAHHFIQRLKDWPPNLDDLLFLLSTVSTDIGMMTKSKTPLDPEKPVTGIFTTTMPEDSRRAGMPMSAADGMSETSAIGMALDLSVKETIRKPIPNDETLDESPVPLPALYVLNNEGMLSVWYIVYNESIRQKIAFPDLIAAGGPRPLEQKKESAVPASASSSNNGPASLFGAMASPKASPAPQQSAFAAPSTPGFGGASALGGKSSLWGNPGAPAASSAPAPASAFAKPTFGSTSTPMGGAGFGQAGGMGMGKPSVWGTPQNQQPPSSPGPKFGQAGAPFGSNASQQSPFASFGKKDSEQKPSSPSLFGNGQPTTSFGGVGAQKENQQSPWAKPAVSNEPSFGSTATLGSGTSGSMFGGSFGTPSHNAASSFSFGKPSLPTSREETMGDEDTPTKPDEQKQGGAGLFGLGGGGGFKLGSTFKGDGSAKDDLPKPKDAGAGFFGGSFGNALGEASEKPSEPVTPIKKEPGTDDGPKLQNIPAFSTKPASPPKQPAPPSLDEVLKQKSKRFFGDIPPMDVPSEAPATTEKAKVDEKAEEAPKPKPRNLFGEISSIPGNVPPTIRTAKENETPEVPLAGSPPIDLGNERFSEVAGSEEELPAGPEDEDESWDEEEDEDEEGEEGDEEDDDDRSEEEEDQELEITDPNALSAFEARVTRASPEPPKPQDESTTPDTAKKPSYTPAGFPKAPVSFAPPSHTHESPRSPSPVRSVPPPFSKPTFGRPSEPMPAQPQRIAVPPGRPVERLPAPSRHREPTEGELQDAEDARVQAVLSSKPELTKEVPPFFAHQNYVGETEKPGIGGQIEKVYRDINGMLDTLGLNARSLQGFVDGHVELKKPGERTREDLEKEEGWTFNEVEQLAIVQADVEERLEDGRLEDVKETLEGLREDDKDVTRSRAKMGEVRKRIRQYTDEEQRAAQSTAPLPVESQTQQSELRQGVQRVQKLLGQVEEAMSMLRADLASAATASSQTNGTAKVPTVEAVTNTILKMTAMVEQRSGDIDVLESQIKRLPHGIASLNLNGDYEDQLVASMTGSNLLKGSPYTPSASRSRMLANGDAPGMSGMLGSRFRTPPSKTGGRRSVMFSPEASRLGMSTGSVNGSASTRKKMTDVTQEEVRSYHVNAGRRRKVLDALRESVRGRGPRIVAMEG</sequence>
<evidence type="ECO:0000259" key="6">
    <source>
        <dbReference type="Pfam" id="PF16755"/>
    </source>
</evidence>
<feature type="compositionally biased region" description="Gly residues" evidence="5">
    <location>
        <begin position="730"/>
        <end position="744"/>
    </location>
</feature>
<keyword evidence="3" id="KW-0945">Host-virus interaction</keyword>
<feature type="region of interest" description="Disordered" evidence="5">
    <location>
        <begin position="264"/>
        <end position="311"/>
    </location>
</feature>
<feature type="compositionally biased region" description="Low complexity" evidence="5">
    <location>
        <begin position="482"/>
        <end position="519"/>
    </location>
</feature>
<evidence type="ECO:0000256" key="4">
    <source>
        <dbReference type="ARBA" id="ARBA00023242"/>
    </source>
</evidence>
<dbReference type="InterPro" id="IPR039462">
    <property type="entry name" value="Nup159/Nup146_N"/>
</dbReference>
<feature type="compositionally biased region" description="Polar residues" evidence="5">
    <location>
        <begin position="692"/>
        <end position="701"/>
    </location>
</feature>
<comment type="subcellular location">
    <subcellularLocation>
        <location evidence="1">Nucleus</location>
    </subcellularLocation>
</comment>
<evidence type="ECO:0000313" key="7">
    <source>
        <dbReference type="EMBL" id="KAK4542416.1"/>
    </source>
</evidence>
<proteinExistence type="predicted"/>